<evidence type="ECO:0000256" key="1">
    <source>
        <dbReference type="PROSITE-ProRule" id="PRU00023"/>
    </source>
</evidence>
<dbReference type="Pfam" id="PF12796">
    <property type="entry name" value="Ank_2"/>
    <property type="match status" value="2"/>
</dbReference>
<reference evidence="4" key="2">
    <citation type="submission" date="2025-08" db="UniProtKB">
        <authorList>
            <consortium name="Ensembl"/>
        </authorList>
    </citation>
    <scope>IDENTIFICATION</scope>
</reference>
<dbReference type="PROSITE" id="PS50297">
    <property type="entry name" value="ANK_REP_REGION"/>
    <property type="match status" value="5"/>
</dbReference>
<dbReference type="eggNOG" id="KOG4177">
    <property type="taxonomic scope" value="Eukaryota"/>
</dbReference>
<proteinExistence type="predicted"/>
<feature type="signal peptide" evidence="2">
    <location>
        <begin position="1"/>
        <end position="25"/>
    </location>
</feature>
<feature type="repeat" description="ANK" evidence="1">
    <location>
        <begin position="240"/>
        <end position="261"/>
    </location>
</feature>
<dbReference type="Gene3D" id="1.25.40.20">
    <property type="entry name" value="Ankyrin repeat-containing domain"/>
    <property type="match status" value="4"/>
</dbReference>
<dbReference type="PRINTS" id="PR01415">
    <property type="entry name" value="ANKYRIN"/>
</dbReference>
<dbReference type="SMART" id="SM00248">
    <property type="entry name" value="ANK"/>
    <property type="match status" value="7"/>
</dbReference>
<dbReference type="AlphaFoldDB" id="H2SZC4"/>
<dbReference type="PROSITE" id="PS50088">
    <property type="entry name" value="ANK_REPEAT"/>
    <property type="match status" value="5"/>
</dbReference>
<feature type="repeat" description="ANK" evidence="1">
    <location>
        <begin position="337"/>
        <end position="369"/>
    </location>
</feature>
<dbReference type="Pfam" id="PF13637">
    <property type="entry name" value="Ank_4"/>
    <property type="match status" value="1"/>
</dbReference>
<feature type="chain" id="PRO_5025356173" evidence="2">
    <location>
        <begin position="26"/>
        <end position="504"/>
    </location>
</feature>
<dbReference type="Proteomes" id="UP000005226">
    <property type="component" value="Chromosome 21"/>
</dbReference>
<dbReference type="SUPFAM" id="SSF48403">
    <property type="entry name" value="Ankyrin repeat"/>
    <property type="match status" value="1"/>
</dbReference>
<feature type="repeat" description="ANK" evidence="1">
    <location>
        <begin position="304"/>
        <end position="336"/>
    </location>
</feature>
<dbReference type="InterPro" id="IPR052457">
    <property type="entry name" value="Ankyrin-DD_containing_protein"/>
</dbReference>
<dbReference type="GeneTree" id="ENSGT00940000154170"/>
<accession>H2SZC4</accession>
<evidence type="ECO:0000256" key="2">
    <source>
        <dbReference type="SAM" id="SignalP"/>
    </source>
</evidence>
<dbReference type="OMA" id="SYQEHGN"/>
<evidence type="ECO:0000259" key="3">
    <source>
        <dbReference type="PROSITE" id="PS50017"/>
    </source>
</evidence>
<dbReference type="PANTHER" id="PTHR24125:SF1">
    <property type="entry name" value="ANKYRIN REPEAT AND DEATH DOMAIN-CONTAINING PROTEIN 1B"/>
    <property type="match status" value="1"/>
</dbReference>
<feature type="domain" description="Death" evidence="3">
    <location>
        <begin position="426"/>
        <end position="485"/>
    </location>
</feature>
<keyword evidence="1" id="KW-0040">ANK repeat</keyword>
<evidence type="ECO:0000313" key="5">
    <source>
        <dbReference type="Proteomes" id="UP000005226"/>
    </source>
</evidence>
<dbReference type="PROSITE" id="PS51257">
    <property type="entry name" value="PROKAR_LIPOPROTEIN"/>
    <property type="match status" value="1"/>
</dbReference>
<dbReference type="PROSITE" id="PS50017">
    <property type="entry name" value="DEATH_DOMAIN"/>
    <property type="match status" value="1"/>
</dbReference>
<keyword evidence="5" id="KW-1185">Reference proteome</keyword>
<reference evidence="4 5" key="1">
    <citation type="journal article" date="2011" name="Genome Biol. Evol.">
        <title>Integration of the genetic map and genome assembly of fugu facilitates insights into distinct features of genome evolution in teleosts and mammals.</title>
        <authorList>
            <person name="Kai W."/>
            <person name="Kikuchi K."/>
            <person name="Tohari S."/>
            <person name="Chew A.K."/>
            <person name="Tay A."/>
            <person name="Fujiwara A."/>
            <person name="Hosoya S."/>
            <person name="Suetake H."/>
            <person name="Naruse K."/>
            <person name="Brenner S."/>
            <person name="Suzuki Y."/>
            <person name="Venkatesh B."/>
        </authorList>
    </citation>
    <scope>NUCLEOTIDE SEQUENCE [LARGE SCALE GENOMIC DNA]</scope>
</reference>
<organism evidence="4 5">
    <name type="scientific">Takifugu rubripes</name>
    <name type="common">Japanese pufferfish</name>
    <name type="synonym">Fugu rubripes</name>
    <dbReference type="NCBI Taxonomy" id="31033"/>
    <lineage>
        <taxon>Eukaryota</taxon>
        <taxon>Metazoa</taxon>
        <taxon>Chordata</taxon>
        <taxon>Craniata</taxon>
        <taxon>Vertebrata</taxon>
        <taxon>Euteleostomi</taxon>
        <taxon>Actinopterygii</taxon>
        <taxon>Neopterygii</taxon>
        <taxon>Teleostei</taxon>
        <taxon>Neoteleostei</taxon>
        <taxon>Acanthomorphata</taxon>
        <taxon>Eupercaria</taxon>
        <taxon>Tetraodontiformes</taxon>
        <taxon>Tetradontoidea</taxon>
        <taxon>Tetraodontidae</taxon>
        <taxon>Takifugu</taxon>
    </lineage>
</organism>
<dbReference type="HOGENOM" id="CLU_000134_51_1_1"/>
<dbReference type="Pfam" id="PF00023">
    <property type="entry name" value="Ank"/>
    <property type="match status" value="1"/>
</dbReference>
<feature type="repeat" description="ANK" evidence="1">
    <location>
        <begin position="89"/>
        <end position="121"/>
    </location>
</feature>
<dbReference type="InterPro" id="IPR002110">
    <property type="entry name" value="Ankyrin_rpt"/>
</dbReference>
<name>H2SZC4_TAKRU</name>
<feature type="repeat" description="ANK" evidence="1">
    <location>
        <begin position="56"/>
        <end position="88"/>
    </location>
</feature>
<evidence type="ECO:0000313" key="4">
    <source>
        <dbReference type="Ensembl" id="ENSTRUP00000017762.3"/>
    </source>
</evidence>
<gene>
    <name evidence="4" type="primary">ankdd1b</name>
</gene>
<dbReference type="InterPro" id="IPR000488">
    <property type="entry name" value="Death_dom"/>
</dbReference>
<dbReference type="Gene3D" id="1.10.533.10">
    <property type="entry name" value="Death Domain, Fas"/>
    <property type="match status" value="1"/>
</dbReference>
<dbReference type="InterPro" id="IPR011029">
    <property type="entry name" value="DEATH-like_dom_sf"/>
</dbReference>
<reference evidence="4" key="3">
    <citation type="submission" date="2025-09" db="UniProtKB">
        <authorList>
            <consortium name="Ensembl"/>
        </authorList>
    </citation>
    <scope>IDENTIFICATION</scope>
</reference>
<dbReference type="InterPro" id="IPR036770">
    <property type="entry name" value="Ankyrin_rpt-contain_sf"/>
</dbReference>
<dbReference type="PANTHER" id="PTHR24125">
    <property type="entry name" value="ANKYRIN REPEAT AND DEATH DOMAIN-CONTAINING PROTEIN"/>
    <property type="match status" value="1"/>
</dbReference>
<dbReference type="Ensembl" id="ENSTRUT00000017836.3">
    <property type="protein sequence ID" value="ENSTRUP00000017762.3"/>
    <property type="gene ID" value="ENSTRUG00000007215.3"/>
</dbReference>
<keyword evidence="2" id="KW-0732">Signal</keyword>
<protein>
    <submittedName>
        <fullName evidence="4">Ankyrin repeat and death domain containing 1B</fullName>
    </submittedName>
</protein>
<sequence>MLPPLRVIFPNMLLSFLMSCPVLKAEKQFMEAAKNNDVESMKVVGRGLNVNAKNVNDRTALHYAVAGKNKEAVQFLLQRRIKVDQKDRFGMASIHLAAWFGSLEILKLLVQAGAEQKVENEDGLNIMHCAALNNHTDIVEYIINDLQMKELDKEDNSGNRAFGLAAENGCVDMLEMLLEQYNMDTMKPNLVCRDSFFFSIHQAASTFKRTFENLKVKQTLMQVVPLPLSLSPSLPPSHQAGDTPLHLAASNGHLDAVHLLLLHFDTRDEANAVGNQRKHPLQASVCTPDRFPALFHIFEFNSQDQEAPLHLAVKNNHIPVIHCLLTAGCDVNAINKRSQTALHVAADLAKIDVVEMLLKAEFDQTIQDKQGKTVLGVAARADEAIIVDMIIKAERYYAWRKPDHRVETKQFRSMVWRLAYELLKPADWKRLAEHWGFTKMQMSAIEQQWTGQHSYKEHGNRMLLVWLHGAELAGTSPAKELYQALISTGNSKADKDKSKNCNIS</sequence>
<dbReference type="SUPFAM" id="SSF47986">
    <property type="entry name" value="DEATH domain"/>
    <property type="match status" value="1"/>
</dbReference>
<dbReference type="InParanoid" id="H2SZC4"/>
<dbReference type="GO" id="GO:0007165">
    <property type="term" value="P:signal transduction"/>
    <property type="evidence" value="ECO:0007669"/>
    <property type="project" value="InterPro"/>
</dbReference>